<evidence type="ECO:0000313" key="4">
    <source>
        <dbReference type="Proteomes" id="UP001205105"/>
    </source>
</evidence>
<dbReference type="InterPro" id="IPR048958">
    <property type="entry name" value="Polysacc_lyase_14"/>
</dbReference>
<evidence type="ECO:0000256" key="1">
    <source>
        <dbReference type="SAM" id="MobiDB-lite"/>
    </source>
</evidence>
<dbReference type="PANTHER" id="PTHR40124:SF1">
    <property type="entry name" value="DISAGGREGATASE RELATED REPEAT PROTEIN"/>
    <property type="match status" value="1"/>
</dbReference>
<comment type="caution">
    <text evidence="3">The sequence shown here is derived from an EMBL/GenBank/DDBJ whole genome shotgun (WGS) entry which is preliminary data.</text>
</comment>
<feature type="compositionally biased region" description="Basic and acidic residues" evidence="1">
    <location>
        <begin position="12"/>
        <end position="28"/>
    </location>
</feature>
<dbReference type="EMBL" id="JADXDR010000014">
    <property type="protein sequence ID" value="KAI7845700.1"/>
    <property type="molecule type" value="Genomic_DNA"/>
</dbReference>
<organism evidence="3 4">
    <name type="scientific">Chlorella ohadii</name>
    <dbReference type="NCBI Taxonomy" id="2649997"/>
    <lineage>
        <taxon>Eukaryota</taxon>
        <taxon>Viridiplantae</taxon>
        <taxon>Chlorophyta</taxon>
        <taxon>core chlorophytes</taxon>
        <taxon>Trebouxiophyceae</taxon>
        <taxon>Chlorellales</taxon>
        <taxon>Chlorellaceae</taxon>
        <taxon>Chlorella clade</taxon>
        <taxon>Chlorella</taxon>
    </lineage>
</organism>
<evidence type="ECO:0000313" key="3">
    <source>
        <dbReference type="EMBL" id="KAI7845700.1"/>
    </source>
</evidence>
<keyword evidence="4" id="KW-1185">Reference proteome</keyword>
<sequence>MEALRKLARLLSLDEGKPGRRPQDDQQQQRRQQQQQERQEAKARAQAAAAGQPRPPPPKGPCGCVAALPQGGAVHPLPLASALRKGCPPWNSKNNPDLSCVQLIPGQDVLHVRYPAGSSTPSSGRRGGVLLRGLAAGLPATDALLQFDFRTDPGFDWTRGGKLGGGLQIGHGAASGYKHSTTAASARLTWAANGALHLYVYPMEGTQQDPSYASVCKLGAGCGDSMFPGTFKVDRGVWNRVQIRVRLNRPGCADGIAGLGVNGHYREFDRMVWRNEPGTRITEAMLLTFFGGSWSTPIDTWIDFANFSLTVLERGL</sequence>
<dbReference type="Gene3D" id="2.60.120.200">
    <property type="match status" value="1"/>
</dbReference>
<feature type="domain" description="Polysaccharide lyase 14" evidence="2">
    <location>
        <begin position="106"/>
        <end position="307"/>
    </location>
</feature>
<dbReference type="Proteomes" id="UP001205105">
    <property type="component" value="Unassembled WGS sequence"/>
</dbReference>
<dbReference type="Pfam" id="PF21294">
    <property type="entry name" value="Polysacc_lyase_14"/>
    <property type="match status" value="1"/>
</dbReference>
<gene>
    <name evidence="3" type="ORF">COHA_000814</name>
</gene>
<evidence type="ECO:0000259" key="2">
    <source>
        <dbReference type="Pfam" id="PF21294"/>
    </source>
</evidence>
<name>A0AAD5E0F8_9CHLO</name>
<dbReference type="PANTHER" id="PTHR40124">
    <property type="match status" value="1"/>
</dbReference>
<protein>
    <recommendedName>
        <fullName evidence="2">Polysaccharide lyase 14 domain-containing protein</fullName>
    </recommendedName>
</protein>
<dbReference type="AlphaFoldDB" id="A0AAD5E0F8"/>
<accession>A0AAD5E0F8</accession>
<feature type="region of interest" description="Disordered" evidence="1">
    <location>
        <begin position="9"/>
        <end position="63"/>
    </location>
</feature>
<reference evidence="3" key="1">
    <citation type="submission" date="2020-11" db="EMBL/GenBank/DDBJ databases">
        <title>Chlorella ohadii genome sequencing and assembly.</title>
        <authorList>
            <person name="Murik O."/>
            <person name="Treves H."/>
            <person name="Kedem I."/>
            <person name="Shotland Y."/>
            <person name="Kaplan A."/>
        </authorList>
    </citation>
    <scope>NUCLEOTIDE SEQUENCE</scope>
    <source>
        <strain evidence="3">1</strain>
    </source>
</reference>
<proteinExistence type="predicted"/>